<feature type="transmembrane region" description="Helical" evidence="10">
    <location>
        <begin position="197"/>
        <end position="220"/>
    </location>
</feature>
<feature type="transmembrane region" description="Helical" evidence="10">
    <location>
        <begin position="338"/>
        <end position="360"/>
    </location>
</feature>
<organism evidence="14 15">
    <name type="scientific">Rhizophagus clarus</name>
    <dbReference type="NCBI Taxonomy" id="94130"/>
    <lineage>
        <taxon>Eukaryota</taxon>
        <taxon>Fungi</taxon>
        <taxon>Fungi incertae sedis</taxon>
        <taxon>Mucoromycota</taxon>
        <taxon>Glomeromycotina</taxon>
        <taxon>Glomeromycetes</taxon>
        <taxon>Glomerales</taxon>
        <taxon>Glomeraceae</taxon>
        <taxon>Rhizophagus</taxon>
    </lineage>
</organism>
<dbReference type="Proteomes" id="UP000615446">
    <property type="component" value="Unassembled WGS sequence"/>
</dbReference>
<evidence type="ECO:0000313" key="15">
    <source>
        <dbReference type="Proteomes" id="UP000615446"/>
    </source>
</evidence>
<keyword evidence="8 10" id="KW-0472">Membrane</keyword>
<proteinExistence type="inferred from homology"/>
<evidence type="ECO:0000256" key="8">
    <source>
        <dbReference type="ARBA" id="ARBA00023136"/>
    </source>
</evidence>
<evidence type="ECO:0000259" key="12">
    <source>
        <dbReference type="Pfam" id="PF20644"/>
    </source>
</evidence>
<keyword evidence="7" id="KW-0406">Ion transport</keyword>
<dbReference type="InterPro" id="IPR048538">
    <property type="entry name" value="Rrn7_cyclin_C"/>
</dbReference>
<feature type="compositionally biased region" description="Low complexity" evidence="9">
    <location>
        <begin position="627"/>
        <end position="637"/>
    </location>
</feature>
<dbReference type="InterPro" id="IPR006667">
    <property type="entry name" value="SLC41_membr_dom"/>
</dbReference>
<gene>
    <name evidence="14" type="ORF">RCL2_002003000</name>
</gene>
<accession>A0A8H3LVY4</accession>
<feature type="region of interest" description="Disordered" evidence="9">
    <location>
        <begin position="614"/>
        <end position="647"/>
    </location>
</feature>
<feature type="transmembrane region" description="Helical" evidence="10">
    <location>
        <begin position="409"/>
        <end position="429"/>
    </location>
</feature>
<feature type="domain" description="SLC41A/MgtE integral membrane" evidence="11">
    <location>
        <begin position="162"/>
        <end position="298"/>
    </location>
</feature>
<feature type="transmembrane region" description="Helical" evidence="10">
    <location>
        <begin position="435"/>
        <end position="458"/>
    </location>
</feature>
<dbReference type="GO" id="GO:0008324">
    <property type="term" value="F:monoatomic cation transmembrane transporter activity"/>
    <property type="evidence" value="ECO:0007669"/>
    <property type="project" value="InterPro"/>
</dbReference>
<dbReference type="GO" id="GO:0005886">
    <property type="term" value="C:plasma membrane"/>
    <property type="evidence" value="ECO:0007669"/>
    <property type="project" value="TreeGrafter"/>
</dbReference>
<evidence type="ECO:0000313" key="14">
    <source>
        <dbReference type="EMBL" id="GES93280.1"/>
    </source>
</evidence>
<comment type="caution">
    <text evidence="14">The sequence shown here is derived from an EMBL/GenBank/DDBJ whole genome shotgun (WGS) entry which is preliminary data.</text>
</comment>
<evidence type="ECO:0000259" key="13">
    <source>
        <dbReference type="Pfam" id="PF20645"/>
    </source>
</evidence>
<evidence type="ECO:0000256" key="1">
    <source>
        <dbReference type="ARBA" id="ARBA00004141"/>
    </source>
</evidence>
<dbReference type="Gene3D" id="1.10.357.20">
    <property type="entry name" value="SLC41 divalent cation transporters, integral membrane domain"/>
    <property type="match status" value="2"/>
</dbReference>
<evidence type="ECO:0000259" key="11">
    <source>
        <dbReference type="Pfam" id="PF01769"/>
    </source>
</evidence>
<sequence length="1180" mass="135861">MFNLIGGTRYAPHYINSICISDLETENDLEKRAPVETVNTFGSFSSRTSSEPLNSENESSRRLLASSNTVASTMFERIRGQTNNEYAEVYTNDDDSDTDLAIDSKKQNILDKIEVKSEHSLAYEAVPPLLISVAGLMLAGWLLDIVQYWPVFTKVTELFVLVPVLLNLKGNLEMNLASRLSTLSNLGELDKPSVRYALVWGNLAVLQVQSLIVGAIAGLFSFLEGVVFHSDHVSTYSESILVIVASMVCAALSSMILGTFMCVLIILCRRFRINPDNIACPMASSLGDLLTLIILATCGEILLQYLHTYVSTAMFFILAASIPLWVRFVWSNQTVHDLLVSGWSPLFMAMVIASMAGLVLERYIEHYNGLALLTPVLNGIAGNLGSIYASRISTRLHSGEEENYRHSEIVLFLVHIPIEIVFLIFAWWFDVGHVNLSWSFSITYLFVSIICVAFTLILSKRLTLWLWHNEYDPDNYSLPYITAIVDVVGTGLLAFSYWGNIVIRGLVCQYGHQRESYLVQENEVIDPGQGGTKKRNRVKKNEKVAVVEKRYAYDNEKDWLWIEFVAIQFVLRLHVQTMIQDMRVTPQLEHVCKHLWIIYVNKFNGIDKIRSKDTPAVQTESMDVDVDNNGNSSNMQDQGEEEDEKDDQDNIEALFEIPPSSSDEDYGEFGDATTTRVKHKKSTRKTGYEEIINVLRVQYILAILHLGCVWLRLPILIADLNRWIHNNTLQFNSARKYLPKNVKLHLGSRINRLEPKFLITCKRLFDLEAKFLDFYKCEYGICFPEINAPPVLYRYIKDLMLPVEFYVASKELAQLINLKLSYEYNLNYRPQALLMAVVIIVTKIVYGLDEHRRFPGENDQYAKYFPSFESWIKTLSDRKEAEFKREVPSDVSDVKEWMNMNPDQYIQFCADLLGDTDRILKPSERTKTSYHIDQEKKYTEIEERSKPFKILNEKKIVQEIKSNKFESDLNLLMEEKRESIDFRRKGAPSLEKIFPEEKLKMQIEKLELAENFRMLKTREDLDKVYENLSSAKPIEYELKILYNTADFDRNEYNQSVPARNIHPSIQLANTNISMEVDDEKIKLPKPLDIIRHRYSTFLFKKPEDSKDSRLFFGEKYTAYQIPNSKSEYEKKVQLLGDYHEDYERVLIFASNMIGETVDELQNNIMKVEVDLLKAIEKEGL</sequence>
<name>A0A8H3LVY4_9GLOM</name>
<dbReference type="InterPro" id="IPR045349">
    <property type="entry name" value="SLC41A1-3"/>
</dbReference>
<evidence type="ECO:0000256" key="9">
    <source>
        <dbReference type="SAM" id="MobiDB-lite"/>
    </source>
</evidence>
<dbReference type="EMBL" id="BLAL01000225">
    <property type="protein sequence ID" value="GES93280.1"/>
    <property type="molecule type" value="Genomic_DNA"/>
</dbReference>
<feature type="transmembrane region" description="Helical" evidence="10">
    <location>
        <begin position="148"/>
        <end position="168"/>
    </location>
</feature>
<feature type="region of interest" description="Disordered" evidence="9">
    <location>
        <begin position="43"/>
        <end position="62"/>
    </location>
</feature>
<evidence type="ECO:0000256" key="7">
    <source>
        <dbReference type="ARBA" id="ARBA00023065"/>
    </source>
</evidence>
<comment type="subcellular location">
    <subcellularLocation>
        <location evidence="1">Membrane</location>
        <topology evidence="1">Multi-pass membrane protein</topology>
    </subcellularLocation>
</comment>
<comment type="similarity">
    <text evidence="2">Belongs to the SLC41A transporter family.</text>
</comment>
<dbReference type="Pfam" id="PF20645">
    <property type="entry name" value="Rrn7_cyclin_C"/>
    <property type="match status" value="1"/>
</dbReference>
<keyword evidence="3" id="KW-0813">Transport</keyword>
<evidence type="ECO:0000256" key="4">
    <source>
        <dbReference type="ARBA" id="ARBA00022692"/>
    </source>
</evidence>
<dbReference type="AlphaFoldDB" id="A0A8H3LVY4"/>
<evidence type="ECO:0000256" key="5">
    <source>
        <dbReference type="ARBA" id="ARBA00022842"/>
    </source>
</evidence>
<dbReference type="Pfam" id="PF20644">
    <property type="entry name" value="Rrn7_cyclin_N"/>
    <property type="match status" value="1"/>
</dbReference>
<dbReference type="FunFam" id="1.10.357.20:FF:000001">
    <property type="entry name" value="Solute carrier family 41 member 2"/>
    <property type="match status" value="1"/>
</dbReference>
<feature type="domain" description="Rrn7/TAF1B N-terminal cyclin" evidence="12">
    <location>
        <begin position="567"/>
        <end position="740"/>
    </location>
</feature>
<keyword evidence="4 10" id="KW-0812">Transmembrane</keyword>
<evidence type="ECO:0000256" key="6">
    <source>
        <dbReference type="ARBA" id="ARBA00022989"/>
    </source>
</evidence>
<reference evidence="14" key="1">
    <citation type="submission" date="2019-10" db="EMBL/GenBank/DDBJ databases">
        <title>Conservation and host-specific expression of non-tandemly repeated heterogenous ribosome RNA gene in arbuscular mycorrhizal fungi.</title>
        <authorList>
            <person name="Maeda T."/>
            <person name="Kobayashi Y."/>
            <person name="Nakagawa T."/>
            <person name="Ezawa T."/>
            <person name="Yamaguchi K."/>
            <person name="Bino T."/>
            <person name="Nishimoto Y."/>
            <person name="Shigenobu S."/>
            <person name="Kawaguchi M."/>
        </authorList>
    </citation>
    <scope>NUCLEOTIDE SEQUENCE</scope>
    <source>
        <strain evidence="14">HR1</strain>
    </source>
</reference>
<feature type="transmembrane region" description="Helical" evidence="10">
    <location>
        <begin position="309"/>
        <end position="326"/>
    </location>
</feature>
<keyword evidence="5" id="KW-0460">Magnesium</keyword>
<feature type="compositionally biased region" description="Acidic residues" evidence="9">
    <location>
        <begin position="638"/>
        <end position="647"/>
    </location>
</feature>
<evidence type="ECO:0000256" key="2">
    <source>
        <dbReference type="ARBA" id="ARBA00009749"/>
    </source>
</evidence>
<feature type="transmembrane region" description="Helical" evidence="10">
    <location>
        <begin position="121"/>
        <end position="142"/>
    </location>
</feature>
<evidence type="ECO:0000256" key="10">
    <source>
        <dbReference type="SAM" id="Phobius"/>
    </source>
</evidence>
<feature type="transmembrane region" description="Helical" evidence="10">
    <location>
        <begin position="279"/>
        <end position="303"/>
    </location>
</feature>
<keyword evidence="6 10" id="KW-1133">Transmembrane helix</keyword>
<dbReference type="OrthoDB" id="666972at2759"/>
<evidence type="ECO:0000256" key="3">
    <source>
        <dbReference type="ARBA" id="ARBA00022448"/>
    </source>
</evidence>
<feature type="transmembrane region" description="Helical" evidence="10">
    <location>
        <begin position="240"/>
        <end position="267"/>
    </location>
</feature>
<dbReference type="SUPFAM" id="SSF161093">
    <property type="entry name" value="MgtE membrane domain-like"/>
    <property type="match status" value="2"/>
</dbReference>
<protein>
    <submittedName>
        <fullName evidence="14">Solute carrier family 41 member 1-like isoform X1</fullName>
    </submittedName>
</protein>
<feature type="transmembrane region" description="Helical" evidence="10">
    <location>
        <begin position="366"/>
        <end position="388"/>
    </location>
</feature>
<feature type="transmembrane region" description="Helical" evidence="10">
    <location>
        <begin position="478"/>
        <end position="498"/>
    </location>
</feature>
<dbReference type="PANTHER" id="PTHR16228:SF7">
    <property type="entry name" value="SLC41A_MGTE INTEGRAL MEMBRANE DOMAIN-CONTAINING PROTEIN"/>
    <property type="match status" value="1"/>
</dbReference>
<dbReference type="InterPro" id="IPR036739">
    <property type="entry name" value="SLC41_membr_dom_sf"/>
</dbReference>
<dbReference type="InterPro" id="IPR048540">
    <property type="entry name" value="Rrn7_cyclin_N"/>
</dbReference>
<dbReference type="Pfam" id="PF01769">
    <property type="entry name" value="MgtE"/>
    <property type="match status" value="2"/>
</dbReference>
<dbReference type="PANTHER" id="PTHR16228">
    <property type="entry name" value="DIVALENT CATION TRANSPORTER SOLUTE CARRIER FAMILY 41"/>
    <property type="match status" value="1"/>
</dbReference>
<feature type="domain" description="SLC41A/MgtE integral membrane" evidence="11">
    <location>
        <begin position="374"/>
        <end position="494"/>
    </location>
</feature>
<feature type="domain" description="Rrn7/TAF1B C-terminal cyclin" evidence="13">
    <location>
        <begin position="772"/>
        <end position="909"/>
    </location>
</feature>